<reference evidence="1" key="1">
    <citation type="journal article" date="2023" name="Nat. Commun.">
        <title>Diploid and tetraploid genomes of Acorus and the evolution of monocots.</title>
        <authorList>
            <person name="Ma L."/>
            <person name="Liu K.W."/>
            <person name="Li Z."/>
            <person name="Hsiao Y.Y."/>
            <person name="Qi Y."/>
            <person name="Fu T."/>
            <person name="Tang G.D."/>
            <person name="Zhang D."/>
            <person name="Sun W.H."/>
            <person name="Liu D.K."/>
            <person name="Li Y."/>
            <person name="Chen G.Z."/>
            <person name="Liu X.D."/>
            <person name="Liao X.Y."/>
            <person name="Jiang Y.T."/>
            <person name="Yu X."/>
            <person name="Hao Y."/>
            <person name="Huang J."/>
            <person name="Zhao X.W."/>
            <person name="Ke S."/>
            <person name="Chen Y.Y."/>
            <person name="Wu W.L."/>
            <person name="Hsu J.L."/>
            <person name="Lin Y.F."/>
            <person name="Huang M.D."/>
            <person name="Li C.Y."/>
            <person name="Huang L."/>
            <person name="Wang Z.W."/>
            <person name="Zhao X."/>
            <person name="Zhong W.Y."/>
            <person name="Peng D.H."/>
            <person name="Ahmad S."/>
            <person name="Lan S."/>
            <person name="Zhang J.S."/>
            <person name="Tsai W.C."/>
            <person name="Van de Peer Y."/>
            <person name="Liu Z.J."/>
        </authorList>
    </citation>
    <scope>NUCLEOTIDE SEQUENCE</scope>
    <source>
        <strain evidence="1">SCP</strain>
    </source>
</reference>
<keyword evidence="2" id="KW-1185">Reference proteome</keyword>
<dbReference type="Gene3D" id="2.40.70.10">
    <property type="entry name" value="Acid Proteases"/>
    <property type="match status" value="1"/>
</dbReference>
<proteinExistence type="predicted"/>
<organism evidence="1 2">
    <name type="scientific">Acorus gramineus</name>
    <name type="common">Dwarf sweet flag</name>
    <dbReference type="NCBI Taxonomy" id="55184"/>
    <lineage>
        <taxon>Eukaryota</taxon>
        <taxon>Viridiplantae</taxon>
        <taxon>Streptophyta</taxon>
        <taxon>Embryophyta</taxon>
        <taxon>Tracheophyta</taxon>
        <taxon>Spermatophyta</taxon>
        <taxon>Magnoliopsida</taxon>
        <taxon>Liliopsida</taxon>
        <taxon>Acoraceae</taxon>
        <taxon>Acorus</taxon>
    </lineage>
</organism>
<reference evidence="1" key="2">
    <citation type="submission" date="2023-06" db="EMBL/GenBank/DDBJ databases">
        <authorList>
            <person name="Ma L."/>
            <person name="Liu K.-W."/>
            <person name="Li Z."/>
            <person name="Hsiao Y.-Y."/>
            <person name="Qi Y."/>
            <person name="Fu T."/>
            <person name="Tang G."/>
            <person name="Zhang D."/>
            <person name="Sun W.-H."/>
            <person name="Liu D.-K."/>
            <person name="Li Y."/>
            <person name="Chen G.-Z."/>
            <person name="Liu X.-D."/>
            <person name="Liao X.-Y."/>
            <person name="Jiang Y.-T."/>
            <person name="Yu X."/>
            <person name="Hao Y."/>
            <person name="Huang J."/>
            <person name="Zhao X.-W."/>
            <person name="Ke S."/>
            <person name="Chen Y.-Y."/>
            <person name="Wu W.-L."/>
            <person name="Hsu J.-L."/>
            <person name="Lin Y.-F."/>
            <person name="Huang M.-D."/>
            <person name="Li C.-Y."/>
            <person name="Huang L."/>
            <person name="Wang Z.-W."/>
            <person name="Zhao X."/>
            <person name="Zhong W.-Y."/>
            <person name="Peng D.-H."/>
            <person name="Ahmad S."/>
            <person name="Lan S."/>
            <person name="Zhang J.-S."/>
            <person name="Tsai W.-C."/>
            <person name="Van De Peer Y."/>
            <person name="Liu Z.-J."/>
        </authorList>
    </citation>
    <scope>NUCLEOTIDE SEQUENCE</scope>
    <source>
        <strain evidence="1">SCP</strain>
        <tissue evidence="1">Leaves</tissue>
    </source>
</reference>
<sequence length="89" mass="9743">MTLFICNCQVQRIMIDGGSSADILFLSAFNRMGLDVEAIRRSNPLLFGFDSKRVTPVGVVTLQVTTADRNLDVEFIVVDSPSAYNAIMG</sequence>
<gene>
    <name evidence="1" type="ORF">QJS04_geneDACA021926</name>
</gene>
<dbReference type="EMBL" id="JAUJYN010000012">
    <property type="protein sequence ID" value="KAK1259348.1"/>
    <property type="molecule type" value="Genomic_DNA"/>
</dbReference>
<dbReference type="InterPro" id="IPR021109">
    <property type="entry name" value="Peptidase_aspartic_dom_sf"/>
</dbReference>
<name>A0AAV9A598_ACOGR</name>
<evidence type="ECO:0000313" key="1">
    <source>
        <dbReference type="EMBL" id="KAK1259348.1"/>
    </source>
</evidence>
<dbReference type="PANTHER" id="PTHR33240">
    <property type="entry name" value="OS08G0508500 PROTEIN"/>
    <property type="match status" value="1"/>
</dbReference>
<dbReference type="Proteomes" id="UP001179952">
    <property type="component" value="Unassembled WGS sequence"/>
</dbReference>
<dbReference type="PANTHER" id="PTHR33240:SF15">
    <property type="entry name" value="GAG-PRO-LIKE PROTEIN"/>
    <property type="match status" value="1"/>
</dbReference>
<dbReference type="CDD" id="cd00303">
    <property type="entry name" value="retropepsin_like"/>
    <property type="match status" value="1"/>
</dbReference>
<dbReference type="AlphaFoldDB" id="A0AAV9A598"/>
<protein>
    <recommendedName>
        <fullName evidence="3">Gag-pol polyprotein</fullName>
    </recommendedName>
</protein>
<comment type="caution">
    <text evidence="1">The sequence shown here is derived from an EMBL/GenBank/DDBJ whole genome shotgun (WGS) entry which is preliminary data.</text>
</comment>
<accession>A0AAV9A598</accession>
<evidence type="ECO:0008006" key="3">
    <source>
        <dbReference type="Google" id="ProtNLM"/>
    </source>
</evidence>
<evidence type="ECO:0000313" key="2">
    <source>
        <dbReference type="Proteomes" id="UP001179952"/>
    </source>
</evidence>